<protein>
    <recommendedName>
        <fullName evidence="1">DnaJ homologue subfamily C member 28 conserved domain-containing protein</fullName>
    </recommendedName>
</protein>
<dbReference type="AlphaFoldDB" id="A0A3B0VJE5"/>
<accession>A0A3B0VJE5</accession>
<evidence type="ECO:0000313" key="2">
    <source>
        <dbReference type="EMBL" id="VAW43051.1"/>
    </source>
</evidence>
<dbReference type="PANTHER" id="PTHR39158:SF1">
    <property type="entry name" value="DNAJ HOMOLOG SUBFAMILY C MEMBER 28"/>
    <property type="match status" value="1"/>
</dbReference>
<dbReference type="InterPro" id="IPR052573">
    <property type="entry name" value="DnaJ_C_subfamily_28"/>
</dbReference>
<dbReference type="Pfam" id="PF09350">
    <property type="entry name" value="DJC28_CD"/>
    <property type="match status" value="1"/>
</dbReference>
<evidence type="ECO:0000259" key="1">
    <source>
        <dbReference type="Pfam" id="PF09350"/>
    </source>
</evidence>
<proteinExistence type="predicted"/>
<dbReference type="EMBL" id="UOEU01001008">
    <property type="protein sequence ID" value="VAW43051.1"/>
    <property type="molecule type" value="Genomic_DNA"/>
</dbReference>
<sequence length="175" mass="20648">MTEKKNQIPVENPQELAEYRARLREDRQGLIEEIIQEGQENGLFDNLPGKGKPLNLHKNHYADDMALANELLKKNDLPPAWILQRNEILAKIAKLRAEIERQWEWHRQEFTVPTANKGQLTIRWDDSCLNWLEEITALNKSIESFNLKRPFDNIEIFKLSLENELKQANAPRWLR</sequence>
<reference evidence="2" key="1">
    <citation type="submission" date="2018-06" db="EMBL/GenBank/DDBJ databases">
        <authorList>
            <person name="Zhirakovskaya E."/>
        </authorList>
    </citation>
    <scope>NUCLEOTIDE SEQUENCE</scope>
</reference>
<name>A0A3B0VJE5_9ZZZZ</name>
<dbReference type="PANTHER" id="PTHR39158">
    <property type="entry name" value="OS08G0560600 PROTEIN"/>
    <property type="match status" value="1"/>
</dbReference>
<gene>
    <name evidence="2" type="ORF">MNBD_CHLOROFLEXI01-3668</name>
</gene>
<organism evidence="2">
    <name type="scientific">hydrothermal vent metagenome</name>
    <dbReference type="NCBI Taxonomy" id="652676"/>
    <lineage>
        <taxon>unclassified sequences</taxon>
        <taxon>metagenomes</taxon>
        <taxon>ecological metagenomes</taxon>
    </lineage>
</organism>
<dbReference type="InterPro" id="IPR018961">
    <property type="entry name" value="DnaJ_homolog_subfam-C_membr-28"/>
</dbReference>
<feature type="domain" description="DnaJ homologue subfamily C member 28 conserved" evidence="1">
    <location>
        <begin position="30"/>
        <end position="96"/>
    </location>
</feature>